<protein>
    <submittedName>
        <fullName evidence="3">2-keto-4-pentenoate hydratase/2-oxohepta-3-ene-1,7-dioic acid hydratase in catechol pathway</fullName>
    </submittedName>
</protein>
<dbReference type="PANTHER" id="PTHR11820">
    <property type="entry name" value="ACYLPYRUVASE"/>
    <property type="match status" value="1"/>
</dbReference>
<dbReference type="Proteomes" id="UP000537126">
    <property type="component" value="Unassembled WGS sequence"/>
</dbReference>
<proteinExistence type="predicted"/>
<feature type="domain" description="Fumarylacetoacetase-like C-terminal" evidence="2">
    <location>
        <begin position="2"/>
        <end position="197"/>
    </location>
</feature>
<comment type="caution">
    <text evidence="3">The sequence shown here is derived from an EMBL/GenBank/DDBJ whole genome shotgun (WGS) entry which is preliminary data.</text>
</comment>
<dbReference type="GO" id="GO:0046872">
    <property type="term" value="F:metal ion binding"/>
    <property type="evidence" value="ECO:0007669"/>
    <property type="project" value="UniProtKB-KW"/>
</dbReference>
<dbReference type="InterPro" id="IPR036663">
    <property type="entry name" value="Fumarylacetoacetase_C_sf"/>
</dbReference>
<name>A0A846MQJ5_9BACT</name>
<reference evidence="3 4" key="1">
    <citation type="submission" date="2020-03" db="EMBL/GenBank/DDBJ databases">
        <title>Genomic Encyclopedia of Type Strains, Phase IV (KMG-IV): sequencing the most valuable type-strain genomes for metagenomic binning, comparative biology and taxonomic classification.</title>
        <authorList>
            <person name="Goeker M."/>
        </authorList>
    </citation>
    <scope>NUCLEOTIDE SEQUENCE [LARGE SCALE GENOMIC DNA]</scope>
    <source>
        <strain evidence="3 4">DSM 5718</strain>
    </source>
</reference>
<evidence type="ECO:0000313" key="4">
    <source>
        <dbReference type="Proteomes" id="UP000537126"/>
    </source>
</evidence>
<dbReference type="GO" id="GO:0018773">
    <property type="term" value="F:acetylpyruvate hydrolase activity"/>
    <property type="evidence" value="ECO:0007669"/>
    <property type="project" value="TreeGrafter"/>
</dbReference>
<sequence>MKILAVGKNYAAHIEEMQSAYDKFSGEPVIFLKPDTALLRNNAPFYYPDFSKEIHHEVEVIVRICKEGKHIDEQFAHKYYDAVGLGIDFTARDIQAKLKQNSYPWDIAKGFDGSAPISEWIPKETFADLQNLHFHLEVNGEVRQQGNTSLMIFKIDFLIAYLSRFFTLKTGDIIFTGTPSGVGPVKIGDRLTAYLEGRKMLDFEIK</sequence>
<dbReference type="Gene3D" id="3.90.850.10">
    <property type="entry name" value="Fumarylacetoacetase-like, C-terminal domain"/>
    <property type="match status" value="1"/>
</dbReference>
<dbReference type="SUPFAM" id="SSF56529">
    <property type="entry name" value="FAH"/>
    <property type="match status" value="1"/>
</dbReference>
<dbReference type="PANTHER" id="PTHR11820:SF7">
    <property type="entry name" value="ACYLPYRUVASE FAHD1, MITOCHONDRIAL"/>
    <property type="match status" value="1"/>
</dbReference>
<dbReference type="EMBL" id="JAASRN010000002">
    <property type="protein sequence ID" value="NIK73854.1"/>
    <property type="molecule type" value="Genomic_DNA"/>
</dbReference>
<evidence type="ECO:0000259" key="2">
    <source>
        <dbReference type="Pfam" id="PF01557"/>
    </source>
</evidence>
<keyword evidence="1" id="KW-0479">Metal-binding</keyword>
<accession>A0A846MQJ5</accession>
<evidence type="ECO:0000313" key="3">
    <source>
        <dbReference type="EMBL" id="NIK73854.1"/>
    </source>
</evidence>
<keyword evidence="4" id="KW-1185">Reference proteome</keyword>
<organism evidence="3 4">
    <name type="scientific">Thermonema lapsum</name>
    <dbReference type="NCBI Taxonomy" id="28195"/>
    <lineage>
        <taxon>Bacteria</taxon>
        <taxon>Pseudomonadati</taxon>
        <taxon>Bacteroidota</taxon>
        <taxon>Cytophagia</taxon>
        <taxon>Cytophagales</taxon>
        <taxon>Thermonemataceae</taxon>
        <taxon>Thermonema</taxon>
    </lineage>
</organism>
<dbReference type="NCBIfam" id="NF007967">
    <property type="entry name" value="PRK10691.1"/>
    <property type="match status" value="1"/>
</dbReference>
<dbReference type="RefSeq" id="WP_166919116.1">
    <property type="nucleotide sequence ID" value="NZ_JAASRN010000002.1"/>
</dbReference>
<dbReference type="AlphaFoldDB" id="A0A846MQJ5"/>
<dbReference type="Pfam" id="PF01557">
    <property type="entry name" value="FAA_hydrolase"/>
    <property type="match status" value="1"/>
</dbReference>
<dbReference type="InterPro" id="IPR011234">
    <property type="entry name" value="Fumarylacetoacetase-like_C"/>
</dbReference>
<gene>
    <name evidence="3" type="ORF">FHS56_001367</name>
</gene>
<evidence type="ECO:0000256" key="1">
    <source>
        <dbReference type="ARBA" id="ARBA00022723"/>
    </source>
</evidence>